<proteinExistence type="predicted"/>
<comment type="caution">
    <text evidence="1">The sequence shown here is derived from an EMBL/GenBank/DDBJ whole genome shotgun (WGS) entry which is preliminary data.</text>
</comment>
<dbReference type="RefSeq" id="WP_138728569.1">
    <property type="nucleotide sequence ID" value="NZ_SRMP02000034.1"/>
</dbReference>
<evidence type="ECO:0000313" key="1">
    <source>
        <dbReference type="EMBL" id="MFN0292807.1"/>
    </source>
</evidence>
<keyword evidence="2" id="KW-1185">Reference proteome</keyword>
<dbReference type="Proteomes" id="UP001517367">
    <property type="component" value="Unassembled WGS sequence"/>
</dbReference>
<protein>
    <submittedName>
        <fullName evidence="1">Type II toxin-antitoxin system HigB family toxin</fullName>
    </submittedName>
</protein>
<evidence type="ECO:0000313" key="2">
    <source>
        <dbReference type="Proteomes" id="UP001517367"/>
    </source>
</evidence>
<name>A0ABW9JK76_9SPHI</name>
<dbReference type="EMBL" id="SRMP02000034">
    <property type="protein sequence ID" value="MFN0292807.1"/>
    <property type="molecule type" value="Genomic_DNA"/>
</dbReference>
<dbReference type="Pfam" id="PF09907">
    <property type="entry name" value="HigB_toxin"/>
    <property type="match status" value="1"/>
</dbReference>
<dbReference type="InterPro" id="IPR018669">
    <property type="entry name" value="Toxin_HigB"/>
</dbReference>
<sequence length="98" mass="11528">MRIVTFAKISEFTREHNDADIALRDWCKKTEKSNWTCFADIKNTFGSVDNVGNNRFVFNIRGNEYRLIAIIIFASKKVYIRFIGTHKQYDKIKDCSKI</sequence>
<reference evidence="1 2" key="1">
    <citation type="submission" date="2024-12" db="EMBL/GenBank/DDBJ databases">
        <authorList>
            <person name="Hu S."/>
        </authorList>
    </citation>
    <scope>NUCLEOTIDE SEQUENCE [LARGE SCALE GENOMIC DNA]</scope>
    <source>
        <strain evidence="1 2">P-25</strain>
    </source>
</reference>
<accession>A0ABW9JK76</accession>
<organism evidence="1 2">
    <name type="scientific">Pedobacter helvus</name>
    <dbReference type="NCBI Taxonomy" id="2563444"/>
    <lineage>
        <taxon>Bacteria</taxon>
        <taxon>Pseudomonadati</taxon>
        <taxon>Bacteroidota</taxon>
        <taxon>Sphingobacteriia</taxon>
        <taxon>Sphingobacteriales</taxon>
        <taxon>Sphingobacteriaceae</taxon>
        <taxon>Pedobacter</taxon>
    </lineage>
</organism>
<gene>
    <name evidence="1" type="ORF">E5L68_015520</name>
</gene>